<dbReference type="NCBIfam" id="TIGR00254">
    <property type="entry name" value="GGDEF"/>
    <property type="match status" value="1"/>
</dbReference>
<dbReference type="CDD" id="cd01949">
    <property type="entry name" value="GGDEF"/>
    <property type="match status" value="1"/>
</dbReference>
<dbReference type="InterPro" id="IPR029787">
    <property type="entry name" value="Nucleotide_cyclase"/>
</dbReference>
<feature type="transmembrane region" description="Helical" evidence="1">
    <location>
        <begin position="115"/>
        <end position="135"/>
    </location>
</feature>
<accession>A0ABX5QDX6</accession>
<reference evidence="3 4" key="1">
    <citation type="submission" date="2019-01" db="EMBL/GenBank/DDBJ databases">
        <title>Leucobacter muris sp. nov. isolated from the nose of a laboratory mouse.</title>
        <authorList>
            <person name="Benga L."/>
            <person name="Sproeer C."/>
            <person name="Schumann P."/>
            <person name="Verbarg S."/>
            <person name="Bunk B."/>
            <person name="Engelhardt E."/>
            <person name="Benten P.M."/>
            <person name="Sager M."/>
        </authorList>
    </citation>
    <scope>NUCLEOTIDE SEQUENCE [LARGE SCALE GENOMIC DNA]</scope>
    <source>
        <strain evidence="3 4">DSM 101948</strain>
    </source>
</reference>
<dbReference type="InterPro" id="IPR043128">
    <property type="entry name" value="Rev_trsase/Diguanyl_cyclase"/>
</dbReference>
<sequence length="322" mass="35601">MAALIRRQDAHSLYLASAAFLLGLTLLVDVVFHKDMINPPLTWALLMFCVVGGCVVIAFGRQVPRWIGILSVLIFIVAETYYLSLPDDPQSVISSVQQLPVVAFYLGWFVRPRLAVALIVVCLLVFGATMWTNPLLWADGIIGALVGVHALLALLFCFGAGMYLWRRQAHAATIDPLTGAYHRQALVDRVAQRLQRRSTRRDPFCLVLIDFDDFKHLNDSRGHAAGDAALFDTTAVWRDELRTGDVIGRIGGDEFALLLPHVKVEGARAIVERLKRASPYPWSAGISQSGIGDTPDSMLARADRGLYREKLARPGRRVRSDG</sequence>
<evidence type="ECO:0000313" key="3">
    <source>
        <dbReference type="EMBL" id="QAB17267.1"/>
    </source>
</evidence>
<dbReference type="PROSITE" id="PS50887">
    <property type="entry name" value="GGDEF"/>
    <property type="match status" value="1"/>
</dbReference>
<dbReference type="PANTHER" id="PTHR45138:SF24">
    <property type="entry name" value="DIGUANYLATE CYCLASE DGCC-RELATED"/>
    <property type="match status" value="1"/>
</dbReference>
<feature type="transmembrane region" description="Helical" evidence="1">
    <location>
        <begin position="91"/>
        <end position="108"/>
    </location>
</feature>
<name>A0ABX5QDX6_9MICO</name>
<evidence type="ECO:0000256" key="1">
    <source>
        <dbReference type="SAM" id="Phobius"/>
    </source>
</evidence>
<dbReference type="Gene3D" id="3.30.70.270">
    <property type="match status" value="1"/>
</dbReference>
<feature type="domain" description="GGDEF" evidence="2">
    <location>
        <begin position="202"/>
        <end position="322"/>
    </location>
</feature>
<organism evidence="3 4">
    <name type="scientific">Leucobacter muris</name>
    <dbReference type="NCBI Taxonomy" id="1935379"/>
    <lineage>
        <taxon>Bacteria</taxon>
        <taxon>Bacillati</taxon>
        <taxon>Actinomycetota</taxon>
        <taxon>Actinomycetes</taxon>
        <taxon>Micrococcales</taxon>
        <taxon>Microbacteriaceae</taxon>
        <taxon>Leucobacter</taxon>
    </lineage>
</organism>
<keyword evidence="1" id="KW-0812">Transmembrane</keyword>
<dbReference type="Proteomes" id="UP000285768">
    <property type="component" value="Chromosome"/>
</dbReference>
<dbReference type="SUPFAM" id="SSF55073">
    <property type="entry name" value="Nucleotide cyclase"/>
    <property type="match status" value="1"/>
</dbReference>
<keyword evidence="4" id="KW-1185">Reference proteome</keyword>
<evidence type="ECO:0000313" key="4">
    <source>
        <dbReference type="Proteomes" id="UP000285768"/>
    </source>
</evidence>
<dbReference type="Pfam" id="PF00990">
    <property type="entry name" value="GGDEF"/>
    <property type="match status" value="1"/>
</dbReference>
<dbReference type="InterPro" id="IPR050469">
    <property type="entry name" value="Diguanylate_Cyclase"/>
</dbReference>
<evidence type="ECO:0000259" key="2">
    <source>
        <dbReference type="PROSITE" id="PS50887"/>
    </source>
</evidence>
<protein>
    <submittedName>
        <fullName evidence="3">GGDEF domain-containing protein</fullName>
    </submittedName>
</protein>
<feature type="transmembrane region" description="Helical" evidence="1">
    <location>
        <begin position="12"/>
        <end position="34"/>
    </location>
</feature>
<dbReference type="SMART" id="SM00267">
    <property type="entry name" value="GGDEF"/>
    <property type="match status" value="1"/>
</dbReference>
<feature type="transmembrane region" description="Helical" evidence="1">
    <location>
        <begin position="66"/>
        <end position="85"/>
    </location>
</feature>
<dbReference type="EMBL" id="CP035037">
    <property type="protein sequence ID" value="QAB17267.1"/>
    <property type="molecule type" value="Genomic_DNA"/>
</dbReference>
<keyword evidence="1" id="KW-0472">Membrane</keyword>
<proteinExistence type="predicted"/>
<dbReference type="InterPro" id="IPR000160">
    <property type="entry name" value="GGDEF_dom"/>
</dbReference>
<gene>
    <name evidence="3" type="ORF">Leucomu_04415</name>
</gene>
<keyword evidence="1" id="KW-1133">Transmembrane helix</keyword>
<feature type="transmembrane region" description="Helical" evidence="1">
    <location>
        <begin position="141"/>
        <end position="165"/>
    </location>
</feature>
<dbReference type="PANTHER" id="PTHR45138">
    <property type="entry name" value="REGULATORY COMPONENTS OF SENSORY TRANSDUCTION SYSTEM"/>
    <property type="match status" value="1"/>
</dbReference>
<feature type="transmembrane region" description="Helical" evidence="1">
    <location>
        <begin position="40"/>
        <end position="59"/>
    </location>
</feature>